<evidence type="ECO:0000256" key="1">
    <source>
        <dbReference type="ARBA" id="ARBA00022448"/>
    </source>
</evidence>
<dbReference type="GO" id="GO:0017089">
    <property type="term" value="F:glycolipid transfer activity"/>
    <property type="evidence" value="ECO:0007669"/>
    <property type="project" value="TreeGrafter"/>
</dbReference>
<dbReference type="RefSeq" id="WP_171679557.1">
    <property type="nucleotide sequence ID" value="NZ_JABGBN010000001.1"/>
</dbReference>
<dbReference type="Gene3D" id="2.60.450.10">
    <property type="entry name" value="Lipopolysaccharide (LPS) transport protein A like domain"/>
    <property type="match status" value="1"/>
</dbReference>
<comment type="similarity">
    <text evidence="4">Belongs to the LptA family.</text>
</comment>
<dbReference type="GO" id="GO:0015920">
    <property type="term" value="P:lipopolysaccharide transport"/>
    <property type="evidence" value="ECO:0007669"/>
    <property type="project" value="UniProtKB-UniRule"/>
</dbReference>
<protein>
    <recommendedName>
        <fullName evidence="4">Lipopolysaccharide export system protein LptA</fullName>
    </recommendedName>
</protein>
<feature type="signal peptide" evidence="4">
    <location>
        <begin position="1"/>
        <end position="21"/>
    </location>
</feature>
<organism evidence="6 7">
    <name type="scientific">Pelistega suis</name>
    <dbReference type="NCBI Taxonomy" id="1631957"/>
    <lineage>
        <taxon>Bacteria</taxon>
        <taxon>Pseudomonadati</taxon>
        <taxon>Pseudomonadota</taxon>
        <taxon>Betaproteobacteria</taxon>
        <taxon>Burkholderiales</taxon>
        <taxon>Alcaligenaceae</taxon>
        <taxon>Pelistega</taxon>
    </lineage>
</organism>
<dbReference type="InterPro" id="IPR005653">
    <property type="entry name" value="OstA-like_N"/>
</dbReference>
<evidence type="ECO:0000256" key="2">
    <source>
        <dbReference type="ARBA" id="ARBA00022729"/>
    </source>
</evidence>
<sequence precursor="true">MKKVLLLSALSLCSFSLLAHAQTPKKADESETLILSDSLSYDDANKTSNFKGNVILTRGLMRLTADDVNLKEDAKGFQHAVATVSPNKKVTIYEERPENYETIHAEGLKATYNGETEVVQLLGQSIVTRSVCGKVVDVLRGDVVRYNSKKGTYSADGGPNSPDRGRVRSIIQARSQVDTAVAECRKRYNGKPMPSNIKKG</sequence>
<evidence type="ECO:0000313" key="6">
    <source>
        <dbReference type="EMBL" id="NOL50875.1"/>
    </source>
</evidence>
<evidence type="ECO:0000256" key="4">
    <source>
        <dbReference type="HAMAP-Rule" id="MF_01914"/>
    </source>
</evidence>
<dbReference type="NCBIfam" id="TIGR03002">
    <property type="entry name" value="outer_YhbN_LptA"/>
    <property type="match status" value="1"/>
</dbReference>
<keyword evidence="7" id="KW-1185">Reference proteome</keyword>
<comment type="subcellular location">
    <subcellularLocation>
        <location evidence="4">Periplasm</location>
    </subcellularLocation>
</comment>
<dbReference type="GO" id="GO:0009279">
    <property type="term" value="C:cell outer membrane"/>
    <property type="evidence" value="ECO:0007669"/>
    <property type="project" value="TreeGrafter"/>
</dbReference>
<feature type="domain" description="Organic solvent tolerance-like N-terminal" evidence="5">
    <location>
        <begin position="34"/>
        <end position="151"/>
    </location>
</feature>
<dbReference type="GO" id="GO:0030288">
    <property type="term" value="C:outer membrane-bounded periplasmic space"/>
    <property type="evidence" value="ECO:0007669"/>
    <property type="project" value="TreeGrafter"/>
</dbReference>
<dbReference type="HAMAP" id="MF_01914">
    <property type="entry name" value="LPS_assembly_LptA"/>
    <property type="match status" value="1"/>
</dbReference>
<evidence type="ECO:0000259" key="5">
    <source>
        <dbReference type="Pfam" id="PF03968"/>
    </source>
</evidence>
<comment type="function">
    <text evidence="4">Involved in the assembly of lipopolysaccharide (LPS). Required for the translocation of LPS from the inner membrane to the outer membrane.</text>
</comment>
<dbReference type="PANTHER" id="PTHR36504:SF1">
    <property type="entry name" value="LIPOPOLYSACCHARIDE EXPORT SYSTEM PROTEIN LPTA"/>
    <property type="match status" value="1"/>
</dbReference>
<feature type="chain" id="PRO_5033169362" description="Lipopolysaccharide export system protein LptA" evidence="4">
    <location>
        <begin position="22"/>
        <end position="200"/>
    </location>
</feature>
<keyword evidence="1 4" id="KW-0813">Transport</keyword>
<dbReference type="PANTHER" id="PTHR36504">
    <property type="entry name" value="LIPOPOLYSACCHARIDE EXPORT SYSTEM PROTEIN LPTA"/>
    <property type="match status" value="1"/>
</dbReference>
<dbReference type="EMBL" id="JABGBN010000001">
    <property type="protein sequence ID" value="NOL50875.1"/>
    <property type="molecule type" value="Genomic_DNA"/>
</dbReference>
<gene>
    <name evidence="4 6" type="primary">lptA</name>
    <name evidence="6" type="ORF">HKX39_01610</name>
</gene>
<evidence type="ECO:0000313" key="7">
    <source>
        <dbReference type="Proteomes" id="UP000537862"/>
    </source>
</evidence>
<keyword evidence="2 4" id="KW-0732">Signal</keyword>
<comment type="subunit">
    <text evidence="4">Component of the lipopolysaccharide transport and assembly complex.</text>
</comment>
<dbReference type="InterPro" id="IPR052037">
    <property type="entry name" value="LPS_export_LptA"/>
</dbReference>
<accession>A0A849P569</accession>
<reference evidence="6 7" key="1">
    <citation type="submission" date="2020-05" db="EMBL/GenBank/DDBJ databases">
        <authorList>
            <person name="Niu N."/>
        </authorList>
    </citation>
    <scope>NUCLEOTIDE SEQUENCE [LARGE SCALE GENOMIC DNA]</scope>
    <source>
        <strain evidence="6 7">3340-03</strain>
    </source>
</reference>
<dbReference type="GO" id="GO:0043165">
    <property type="term" value="P:Gram-negative-bacterium-type cell outer membrane assembly"/>
    <property type="evidence" value="ECO:0007669"/>
    <property type="project" value="UniProtKB-UniRule"/>
</dbReference>
<dbReference type="Proteomes" id="UP000537862">
    <property type="component" value="Unassembled WGS sequence"/>
</dbReference>
<comment type="caution">
    <text evidence="6">The sequence shown here is derived from an EMBL/GenBank/DDBJ whole genome shotgun (WGS) entry which is preliminary data.</text>
</comment>
<dbReference type="GO" id="GO:0001530">
    <property type="term" value="F:lipopolysaccharide binding"/>
    <property type="evidence" value="ECO:0007669"/>
    <property type="project" value="InterPro"/>
</dbReference>
<keyword evidence="3 4" id="KW-0574">Periplasm</keyword>
<dbReference type="Pfam" id="PF03968">
    <property type="entry name" value="LptD_N"/>
    <property type="match status" value="1"/>
</dbReference>
<name>A0A849P569_9BURK</name>
<dbReference type="AlphaFoldDB" id="A0A849P569"/>
<evidence type="ECO:0000256" key="3">
    <source>
        <dbReference type="ARBA" id="ARBA00022764"/>
    </source>
</evidence>
<dbReference type="InterPro" id="IPR014340">
    <property type="entry name" value="LptA"/>
</dbReference>
<proteinExistence type="inferred from homology"/>